<dbReference type="CTD" id="65057"/>
<evidence type="ECO:0000259" key="7">
    <source>
        <dbReference type="Pfam" id="PF10341"/>
    </source>
</evidence>
<feature type="region of interest" description="Disordered" evidence="6">
    <location>
        <begin position="547"/>
        <end position="592"/>
    </location>
</feature>
<dbReference type="OrthoDB" id="9899304at2759"/>
<reference evidence="8" key="1">
    <citation type="submission" date="2025-08" db="UniProtKB">
        <authorList>
            <consortium name="Ensembl"/>
        </authorList>
    </citation>
    <scope>IDENTIFICATION</scope>
</reference>
<evidence type="ECO:0000256" key="5">
    <source>
        <dbReference type="ARBA" id="ARBA00023242"/>
    </source>
</evidence>
<dbReference type="GO" id="GO:0032211">
    <property type="term" value="P:negative regulation of telomere maintenance via telomerase"/>
    <property type="evidence" value="ECO:0007669"/>
    <property type="project" value="TreeGrafter"/>
</dbReference>
<feature type="region of interest" description="Disordered" evidence="6">
    <location>
        <begin position="265"/>
        <end position="285"/>
    </location>
</feature>
<dbReference type="GeneTree" id="ENSGT00390000004877"/>
<dbReference type="Ensembl" id="ENSCPRT00005000720.1">
    <property type="protein sequence ID" value="ENSCPRP00005000615.1"/>
    <property type="gene ID" value="ENSCPRG00005000497.1"/>
</dbReference>
<feature type="compositionally biased region" description="Polar residues" evidence="6">
    <location>
        <begin position="266"/>
        <end position="279"/>
    </location>
</feature>
<proteinExistence type="predicted"/>
<keyword evidence="3" id="KW-0158">Chromosome</keyword>
<gene>
    <name evidence="8" type="primary">ACD</name>
</gene>
<feature type="region of interest" description="Disordered" evidence="6">
    <location>
        <begin position="351"/>
        <end position="378"/>
    </location>
</feature>
<dbReference type="GO" id="GO:0016233">
    <property type="term" value="P:telomere capping"/>
    <property type="evidence" value="ECO:0007669"/>
    <property type="project" value="InterPro"/>
</dbReference>
<feature type="region of interest" description="Disordered" evidence="6">
    <location>
        <begin position="502"/>
        <end position="535"/>
    </location>
</feature>
<dbReference type="Proteomes" id="UP000594220">
    <property type="component" value="Unplaced"/>
</dbReference>
<evidence type="ECO:0000313" key="9">
    <source>
        <dbReference type="Proteomes" id="UP000594220"/>
    </source>
</evidence>
<evidence type="ECO:0000256" key="1">
    <source>
        <dbReference type="ARBA" id="ARBA00004123"/>
    </source>
</evidence>
<dbReference type="PANTHER" id="PTHR14487">
    <property type="entry name" value="ADRENOCORTICAL DYSPLASIA PROTEIN ACD"/>
    <property type="match status" value="1"/>
</dbReference>
<dbReference type="GO" id="GO:0005697">
    <property type="term" value="C:telomerase holoenzyme complex"/>
    <property type="evidence" value="ECO:0007669"/>
    <property type="project" value="InterPro"/>
</dbReference>
<dbReference type="GO" id="GO:0042162">
    <property type="term" value="F:telomeric DNA binding"/>
    <property type="evidence" value="ECO:0007669"/>
    <property type="project" value="InterPro"/>
</dbReference>
<feature type="region of interest" description="Disordered" evidence="6">
    <location>
        <begin position="445"/>
        <end position="490"/>
    </location>
</feature>
<dbReference type="OMA" id="YILQPWI"/>
<dbReference type="GO" id="GO:0070187">
    <property type="term" value="C:shelterin complex"/>
    <property type="evidence" value="ECO:0007669"/>
    <property type="project" value="InterPro"/>
</dbReference>
<dbReference type="RefSeq" id="XP_019391110.1">
    <property type="nucleotide sequence ID" value="XM_019535565.1"/>
</dbReference>
<dbReference type="Pfam" id="PF10341">
    <property type="entry name" value="TPP1"/>
    <property type="match status" value="1"/>
</dbReference>
<keyword evidence="9" id="KW-1185">Reference proteome</keyword>
<evidence type="ECO:0000256" key="4">
    <source>
        <dbReference type="ARBA" id="ARBA00022895"/>
    </source>
</evidence>
<evidence type="ECO:0000256" key="6">
    <source>
        <dbReference type="SAM" id="MobiDB-lite"/>
    </source>
</evidence>
<dbReference type="InterPro" id="IPR028631">
    <property type="entry name" value="ACD"/>
</dbReference>
<protein>
    <submittedName>
        <fullName evidence="8">ACD shelterin complex subunit and telomerase recruitment factor</fullName>
    </submittedName>
</protein>
<sequence>MGDRVALRRLRHVASCRLEDKKLSVSKACVLQPWILKLLLKYEELEVSDNPVAGQVLKVLSDSAAADQDEECTAAVLHVSDGSFYIRVIITMEAVQNIESAQIQIRFSSLVGRILILQQYSVRFQEETKVEDCAFYVQVHRFIVLPMERQRVASLDCHQEPSILQKIKALWQRSIFQRFESCSEPTLTQLIDEIAQDRLQVLKQNIKDCLELLDPNELPTSGETKALPITTWEAERKRAKMSNDIFTVSASYLVICPEEEARMSSACPSGASQDIPESSSNDRDLDDQSIVAYPIVTEFGVTSPSLETSLDNPWNRLQSVSLTLTSSFEEKSINQPSPPKMQETELARFAEGGPDALPDSNTPDLEPESQKSHYSPLQDESAKIAIPLLLSSPRGTCPTESASQRSDVMFQATPDAAKNFCFSPASSIVGSSSSSSRADVFGSSANGTFKEQADSSCTVSPSSTEKNSTSPVCSSKHRRKFGKNGQDTKHSGVKRKLLVGAKEAHSKTHKRAQNKLACIDDPKARESSADRKGVGHRPRLEFVNAQRAKKTQMEEAVLVPEPPSSPWDMEETPEQENKWASAANEEESWPDQHKVQYQKFKQEVPSQYKYKAPTPDLCNRLKSVRISKTMLKWACWILTEEELQS</sequence>
<accession>A0A7M4FPK6</accession>
<comment type="subcellular location">
    <subcellularLocation>
        <location evidence="2">Chromosome</location>
        <location evidence="2">Telomere</location>
    </subcellularLocation>
    <subcellularLocation>
        <location evidence="1">Nucleus</location>
    </subcellularLocation>
</comment>
<dbReference type="KEGG" id="cpoo:109310437"/>
<dbReference type="AlphaFoldDB" id="A0A7M4FPK6"/>
<name>A0A7M4FPK6_CROPO</name>
<keyword evidence="5" id="KW-0539">Nucleus</keyword>
<feature type="compositionally biased region" description="Polar residues" evidence="6">
    <location>
        <begin position="445"/>
        <end position="473"/>
    </location>
</feature>
<evidence type="ECO:0000256" key="3">
    <source>
        <dbReference type="ARBA" id="ARBA00022454"/>
    </source>
</evidence>
<keyword evidence="4" id="KW-0779">Telomere</keyword>
<evidence type="ECO:0000313" key="8">
    <source>
        <dbReference type="Ensembl" id="ENSCPRP00005000615.1"/>
    </source>
</evidence>
<dbReference type="GeneID" id="109310437"/>
<dbReference type="GO" id="GO:0070198">
    <property type="term" value="P:protein localization to chromosome, telomeric region"/>
    <property type="evidence" value="ECO:0007669"/>
    <property type="project" value="TreeGrafter"/>
</dbReference>
<evidence type="ECO:0000256" key="2">
    <source>
        <dbReference type="ARBA" id="ARBA00004574"/>
    </source>
</evidence>
<dbReference type="Gene3D" id="2.40.50.960">
    <property type="match status" value="1"/>
</dbReference>
<dbReference type="InterPro" id="IPR019437">
    <property type="entry name" value="TPP1/Est3"/>
</dbReference>
<feature type="domain" description="Shelterin complex subunit TPP1/Est3" evidence="7">
    <location>
        <begin position="31"/>
        <end position="173"/>
    </location>
</feature>
<feature type="compositionally biased region" description="Basic and acidic residues" evidence="6">
    <location>
        <begin position="518"/>
        <end position="533"/>
    </location>
</feature>
<reference evidence="8" key="2">
    <citation type="submission" date="2025-09" db="UniProtKB">
        <authorList>
            <consortium name="Ensembl"/>
        </authorList>
    </citation>
    <scope>IDENTIFICATION</scope>
</reference>
<dbReference type="GO" id="GO:0007004">
    <property type="term" value="P:telomere maintenance via telomerase"/>
    <property type="evidence" value="ECO:0007669"/>
    <property type="project" value="InterPro"/>
</dbReference>
<dbReference type="PANTHER" id="PTHR14487:SF3">
    <property type="entry name" value="ADRENOCORTICAL DYSPLASIA PROTEIN HOMOLOG"/>
    <property type="match status" value="1"/>
</dbReference>
<organism evidence="8 9">
    <name type="scientific">Crocodylus porosus</name>
    <name type="common">Saltwater crocodile</name>
    <name type="synonym">Estuarine crocodile</name>
    <dbReference type="NCBI Taxonomy" id="8502"/>
    <lineage>
        <taxon>Eukaryota</taxon>
        <taxon>Metazoa</taxon>
        <taxon>Chordata</taxon>
        <taxon>Craniata</taxon>
        <taxon>Vertebrata</taxon>
        <taxon>Euteleostomi</taxon>
        <taxon>Archelosauria</taxon>
        <taxon>Archosauria</taxon>
        <taxon>Crocodylia</taxon>
        <taxon>Longirostres</taxon>
        <taxon>Crocodylidae</taxon>
        <taxon>Crocodylus</taxon>
    </lineage>
</organism>